<comment type="caution">
    <text evidence="1">The sequence shown here is derived from an EMBL/GenBank/DDBJ whole genome shotgun (WGS) entry which is preliminary data.</text>
</comment>
<protein>
    <submittedName>
        <fullName evidence="1">Uncharacterized protein</fullName>
    </submittedName>
</protein>
<evidence type="ECO:0000313" key="1">
    <source>
        <dbReference type="EMBL" id="MDO5972661.1"/>
    </source>
</evidence>
<gene>
    <name evidence="1" type="ORF">Q4Q40_00570</name>
</gene>
<dbReference type="Proteomes" id="UP001176806">
    <property type="component" value="Unassembled WGS sequence"/>
</dbReference>
<proteinExistence type="predicted"/>
<name>A0ABT8WHR6_9FLAO</name>
<dbReference type="EMBL" id="JAUOEL010000001">
    <property type="protein sequence ID" value="MDO5972661.1"/>
    <property type="molecule type" value="Genomic_DNA"/>
</dbReference>
<reference evidence="1" key="1">
    <citation type="submission" date="2023-07" db="EMBL/GenBank/DDBJ databases">
        <title>Two novel species in the genus Flavivirga.</title>
        <authorList>
            <person name="Kwon K."/>
        </authorList>
    </citation>
    <scope>NUCLEOTIDE SEQUENCE</scope>
    <source>
        <strain evidence="1">KACC 14158</strain>
    </source>
</reference>
<dbReference type="RefSeq" id="WP_303299724.1">
    <property type="nucleotide sequence ID" value="NZ_BAABDA010000042.1"/>
</dbReference>
<organism evidence="1 2">
    <name type="scientific">Flavivirga jejuensis</name>
    <dbReference type="NCBI Taxonomy" id="870487"/>
    <lineage>
        <taxon>Bacteria</taxon>
        <taxon>Pseudomonadati</taxon>
        <taxon>Bacteroidota</taxon>
        <taxon>Flavobacteriia</taxon>
        <taxon>Flavobacteriales</taxon>
        <taxon>Flavobacteriaceae</taxon>
        <taxon>Flavivirga</taxon>
    </lineage>
</organism>
<evidence type="ECO:0000313" key="2">
    <source>
        <dbReference type="Proteomes" id="UP001176806"/>
    </source>
</evidence>
<keyword evidence="2" id="KW-1185">Reference proteome</keyword>
<accession>A0ABT8WHR6</accession>
<sequence length="192" mass="22680">MNIIEKEAKRFNDRIFYRGNCSISELNSRLSDKIYDFNRDSDKLDFLRIVRENTVKEKIDHAKTCTGCNFDDRRETGLFVIDQQIDEIKEYYEYEPKSKESFTIEEETSLHVKLNEIADKLTELGYGQEIIFNELDELKAHFNLGKKNWFQLVKGKLVDLTVNKFLKETIIKDIYDGLSDGFETTTQFLDKM</sequence>